<dbReference type="EMBL" id="BFAD01000007">
    <property type="protein sequence ID" value="GBE85146.1"/>
    <property type="molecule type" value="Genomic_DNA"/>
</dbReference>
<accession>A0A401GSF7</accession>
<proteinExistence type="predicted"/>
<evidence type="ECO:0000259" key="2">
    <source>
        <dbReference type="Pfam" id="PF05018"/>
    </source>
</evidence>
<dbReference type="STRING" id="139825.A0A401GSF7"/>
<keyword evidence="4" id="KW-1185">Reference proteome</keyword>
<protein>
    <recommendedName>
        <fullName evidence="2">CFA20 domain-containing protein</fullName>
    </recommendedName>
</protein>
<feature type="domain" description="CFA20" evidence="2">
    <location>
        <begin position="72"/>
        <end position="197"/>
    </location>
</feature>
<evidence type="ECO:0000313" key="3">
    <source>
        <dbReference type="EMBL" id="GBE85146.1"/>
    </source>
</evidence>
<reference evidence="3 4" key="1">
    <citation type="journal article" date="2018" name="Sci. Rep.">
        <title>Genome sequence of the cauliflower mushroom Sparassis crispa (Hanabiratake) and its association with beneficial usage.</title>
        <authorList>
            <person name="Kiyama R."/>
            <person name="Furutani Y."/>
            <person name="Kawaguchi K."/>
            <person name="Nakanishi T."/>
        </authorList>
    </citation>
    <scope>NUCLEOTIDE SEQUENCE [LARGE SCALE GENOMIC DNA]</scope>
</reference>
<organism evidence="3 4">
    <name type="scientific">Sparassis crispa</name>
    <dbReference type="NCBI Taxonomy" id="139825"/>
    <lineage>
        <taxon>Eukaryota</taxon>
        <taxon>Fungi</taxon>
        <taxon>Dikarya</taxon>
        <taxon>Basidiomycota</taxon>
        <taxon>Agaricomycotina</taxon>
        <taxon>Agaricomycetes</taxon>
        <taxon>Polyporales</taxon>
        <taxon>Sparassidaceae</taxon>
        <taxon>Sparassis</taxon>
    </lineage>
</organism>
<dbReference type="PANTHER" id="PTHR12458">
    <property type="entry name" value="ORF PROTEIN"/>
    <property type="match status" value="1"/>
</dbReference>
<dbReference type="RefSeq" id="XP_027616059.1">
    <property type="nucleotide sequence ID" value="XM_027760258.1"/>
</dbReference>
<gene>
    <name evidence="3" type="ORF">SCP_0703320</name>
</gene>
<sequence>MFSSAVQPGLVSLFSSTGSDPLGLFSSHTDTSLPSDSFMCLLKDYTRLPAPPPPATLRSSLDDPTEDSTNPDYMLTQTVLHIQSPTLRTTYVRCPPVLAGSEALRGSAGRSGRNELGIQHPWLCLQVRNLGKEWSFEIGIVDQAGREGIVRCSTFQKQPRLKLANSPLLHLPLSFPPSSSNPLTSWCTIAINLPSLLPYFSSATLSRSDEEEHEESDDDGRPCIGSGGRPNTGALLPSGPYSHVSYVKIYATCRVRRIWFSEEGPRQKLPWEFQLYGTD</sequence>
<feature type="region of interest" description="Disordered" evidence="1">
    <location>
        <begin position="50"/>
        <end position="70"/>
    </location>
</feature>
<dbReference type="InterPro" id="IPR040441">
    <property type="entry name" value="CFA20/CFAP20DC"/>
</dbReference>
<dbReference type="AlphaFoldDB" id="A0A401GSF7"/>
<dbReference type="OrthoDB" id="7486196at2759"/>
<evidence type="ECO:0000256" key="1">
    <source>
        <dbReference type="SAM" id="MobiDB-lite"/>
    </source>
</evidence>
<feature type="region of interest" description="Disordered" evidence="1">
    <location>
        <begin position="207"/>
        <end position="229"/>
    </location>
</feature>
<dbReference type="InterPro" id="IPR007714">
    <property type="entry name" value="CFA20_dom"/>
</dbReference>
<dbReference type="GeneID" id="38782063"/>
<feature type="compositionally biased region" description="Acidic residues" evidence="1">
    <location>
        <begin position="209"/>
        <end position="218"/>
    </location>
</feature>
<name>A0A401GSF7_9APHY</name>
<dbReference type="InParanoid" id="A0A401GSF7"/>
<dbReference type="Proteomes" id="UP000287166">
    <property type="component" value="Unassembled WGS sequence"/>
</dbReference>
<comment type="caution">
    <text evidence="3">The sequence shown here is derived from an EMBL/GenBank/DDBJ whole genome shotgun (WGS) entry which is preliminary data.</text>
</comment>
<dbReference type="Pfam" id="PF05018">
    <property type="entry name" value="CFA20_dom"/>
    <property type="match status" value="1"/>
</dbReference>
<evidence type="ECO:0000313" key="4">
    <source>
        <dbReference type="Proteomes" id="UP000287166"/>
    </source>
</evidence>